<sequence length="152" mass="16609">MSGDAAISSRMILPHLPKDNCRIPAPPGRARKQISPSDSHVFCFFSSTSTSQSIQRQHLATPFRPRTNDAQRPAIQQDNISTTMKLSIQFIYLAATLFAGHAFAVPAADADASPERRSCSHSCGDPDEGGANCECRGWHCTKGWCNHHPFAE</sequence>
<evidence type="ECO:0000313" key="2">
    <source>
        <dbReference type="Proteomes" id="UP000215453"/>
    </source>
</evidence>
<accession>A0A1Y6LPH8</accession>
<evidence type="ECO:0000313" key="1">
    <source>
        <dbReference type="EMBL" id="SMY26314.1"/>
    </source>
</evidence>
<reference evidence="1 2" key="1">
    <citation type="submission" date="2016-10" db="EMBL/GenBank/DDBJ databases">
        <authorList>
            <person name="Varghese N."/>
        </authorList>
    </citation>
    <scope>NUCLEOTIDE SEQUENCE [LARGE SCALE GENOMIC DNA]</scope>
</reference>
<protein>
    <submittedName>
        <fullName evidence="1">Uncharacterized protein</fullName>
    </submittedName>
</protein>
<dbReference type="EMBL" id="LT882682">
    <property type="protein sequence ID" value="SMY26314.1"/>
    <property type="molecule type" value="Genomic_DNA"/>
</dbReference>
<gene>
    <name evidence="1" type="ORF">ZT1A5_G7757</name>
</gene>
<organism evidence="1 2">
    <name type="scientific">Zymoseptoria tritici ST99CH_1A5</name>
    <dbReference type="NCBI Taxonomy" id="1276529"/>
    <lineage>
        <taxon>Eukaryota</taxon>
        <taxon>Fungi</taxon>
        <taxon>Dikarya</taxon>
        <taxon>Ascomycota</taxon>
        <taxon>Pezizomycotina</taxon>
        <taxon>Dothideomycetes</taxon>
        <taxon>Dothideomycetidae</taxon>
        <taxon>Mycosphaerellales</taxon>
        <taxon>Mycosphaerellaceae</taxon>
        <taxon>Zymoseptoria</taxon>
    </lineage>
</organism>
<dbReference type="Proteomes" id="UP000215453">
    <property type="component" value="Chromosome 7"/>
</dbReference>
<dbReference type="AlphaFoldDB" id="A0A1Y6LPH8"/>
<proteinExistence type="predicted"/>
<name>A0A1Y6LPH8_ZYMTR</name>